<dbReference type="PANTHER" id="PTHR47755">
    <property type="entry name" value="CELL DIVISION PROTEIN FTSX"/>
    <property type="match status" value="1"/>
</dbReference>
<keyword evidence="2" id="KW-0131">Cell cycle</keyword>
<reference evidence="2" key="1">
    <citation type="submission" date="2021-01" db="EMBL/GenBank/DDBJ databases">
        <title>Tabrizicola alba sp. nov. a motile alkaliphilic bacterium isolated from a soda lake.</title>
        <authorList>
            <person name="Szuroczki S."/>
            <person name="Abbaszade G."/>
            <person name="Schumann P."/>
            <person name="Toth E."/>
        </authorList>
    </citation>
    <scope>NUCLEOTIDE SEQUENCE</scope>
    <source>
        <strain evidence="2">DMG-N-6</strain>
    </source>
</reference>
<feature type="transmembrane region" description="Helical" evidence="1">
    <location>
        <begin position="29"/>
        <end position="52"/>
    </location>
</feature>
<comment type="caution">
    <text evidence="2">The sequence shown here is derived from an EMBL/GenBank/DDBJ whole genome shotgun (WGS) entry which is preliminary data.</text>
</comment>
<keyword evidence="3" id="KW-1185">Reference proteome</keyword>
<organism evidence="2 3">
    <name type="scientific">Szabonella alba</name>
    <dbReference type="NCBI Taxonomy" id="2804194"/>
    <lineage>
        <taxon>Bacteria</taxon>
        <taxon>Pseudomonadati</taxon>
        <taxon>Pseudomonadota</taxon>
        <taxon>Alphaproteobacteria</taxon>
        <taxon>Rhodobacterales</taxon>
        <taxon>Paracoccaceae</taxon>
        <taxon>Szabonella</taxon>
    </lineage>
</organism>
<dbReference type="EMBL" id="JAESVN010000006">
    <property type="protein sequence ID" value="MBL4918339.1"/>
    <property type="molecule type" value="Genomic_DNA"/>
</dbReference>
<proteinExistence type="predicted"/>
<keyword evidence="1" id="KW-1133">Transmembrane helix</keyword>
<feature type="transmembrane region" description="Helical" evidence="1">
    <location>
        <begin position="174"/>
        <end position="197"/>
    </location>
</feature>
<dbReference type="GO" id="GO:0032153">
    <property type="term" value="C:cell division site"/>
    <property type="evidence" value="ECO:0007669"/>
    <property type="project" value="TreeGrafter"/>
</dbReference>
<dbReference type="AlphaFoldDB" id="A0A8K0V9X0"/>
<evidence type="ECO:0000256" key="1">
    <source>
        <dbReference type="SAM" id="Phobius"/>
    </source>
</evidence>
<dbReference type="RefSeq" id="WP_202689334.1">
    <property type="nucleotide sequence ID" value="NZ_JAESVN010000006.1"/>
</dbReference>
<dbReference type="GO" id="GO:0051301">
    <property type="term" value="P:cell division"/>
    <property type="evidence" value="ECO:0007669"/>
    <property type="project" value="UniProtKB-KW"/>
</dbReference>
<evidence type="ECO:0000313" key="3">
    <source>
        <dbReference type="Proteomes" id="UP000648908"/>
    </source>
</evidence>
<dbReference type="GO" id="GO:0016020">
    <property type="term" value="C:membrane"/>
    <property type="evidence" value="ECO:0007669"/>
    <property type="project" value="InterPro"/>
</dbReference>
<gene>
    <name evidence="2" type="ORF">JL811_14015</name>
</gene>
<evidence type="ECO:0000313" key="2">
    <source>
        <dbReference type="EMBL" id="MBL4918339.1"/>
    </source>
</evidence>
<sequence length="301" mass="31925">MRRIIARLRPFLAAEGHRDNVVPPSGHTAWLTTFTAGAMTFLAVFALALSLAASRMADRWEGALARTATIRISAPPDQIELQTRAVLDLLATTPGIASARRIERAESLALLEPWFGPDLPLDALPLPQLVELTETEAGYDTTGLRLRLSAEAPGAVLDDHTRWRRPLVLAAERLNLLGLVSIGLIATAMGAMIVLAANASLAANAQVIRVLRLVGARDSYIVRAFTRRFTRRAFLGALAGTAAGMAGIALLPAADAAGGFLTGLGFQGAGWLLPLLLPPAAALVAFFATRAAAFRKLKELT</sequence>
<keyword evidence="2" id="KW-0132">Cell division</keyword>
<dbReference type="PANTHER" id="PTHR47755:SF1">
    <property type="entry name" value="CELL DIVISION PROTEIN FTSX"/>
    <property type="match status" value="1"/>
</dbReference>
<name>A0A8K0V9X0_9RHOB</name>
<dbReference type="Proteomes" id="UP000648908">
    <property type="component" value="Unassembled WGS sequence"/>
</dbReference>
<accession>A0A8K0V9X0</accession>
<keyword evidence="1" id="KW-0472">Membrane</keyword>
<feature type="transmembrane region" description="Helical" evidence="1">
    <location>
        <begin position="233"/>
        <end position="251"/>
    </location>
</feature>
<feature type="transmembrane region" description="Helical" evidence="1">
    <location>
        <begin position="271"/>
        <end position="293"/>
    </location>
</feature>
<dbReference type="InterPro" id="IPR004513">
    <property type="entry name" value="FtsX"/>
</dbReference>
<keyword evidence="1" id="KW-0812">Transmembrane</keyword>
<protein>
    <submittedName>
        <fullName evidence="2">Cell division protein FtsX</fullName>
    </submittedName>
</protein>